<evidence type="ECO:0000313" key="2">
    <source>
        <dbReference type="Proteomes" id="UP000239001"/>
    </source>
</evidence>
<reference evidence="1 2" key="1">
    <citation type="submission" date="2018-03" db="EMBL/GenBank/DDBJ databases">
        <title>The ancient ancestry and fast evolution of plastids.</title>
        <authorList>
            <person name="Moore K.R."/>
            <person name="Magnabosco C."/>
            <person name="Momper L."/>
            <person name="Gold D.A."/>
            <person name="Bosak T."/>
            <person name="Fournier G.P."/>
        </authorList>
    </citation>
    <scope>NUCLEOTIDE SEQUENCE [LARGE SCALE GENOMIC DNA]</scope>
    <source>
        <strain evidence="1 2">CCALA 016</strain>
    </source>
</reference>
<protein>
    <submittedName>
        <fullName evidence="1">Uncharacterized protein</fullName>
    </submittedName>
</protein>
<dbReference type="Proteomes" id="UP000239001">
    <property type="component" value="Unassembled WGS sequence"/>
</dbReference>
<proteinExistence type="predicted"/>
<dbReference type="EMBL" id="PXOH01000075">
    <property type="protein sequence ID" value="PSF28340.1"/>
    <property type="molecule type" value="Genomic_DNA"/>
</dbReference>
<dbReference type="AlphaFoldDB" id="A0A2T1LQN8"/>
<name>A0A2T1LQN8_9CHRO</name>
<gene>
    <name evidence="1" type="ORF">C7H19_24730</name>
</gene>
<sequence>MIATGELRQNFEQFWQEASPQLGNVEALGERVESRWKEYQLQKYQPLTSLPESSMESSSNDF</sequence>
<dbReference type="OrthoDB" id="430562at2"/>
<accession>A0A2T1LQN8</accession>
<keyword evidence="2" id="KW-1185">Reference proteome</keyword>
<reference evidence="1 2" key="2">
    <citation type="submission" date="2018-03" db="EMBL/GenBank/DDBJ databases">
        <authorList>
            <person name="Keele B.F."/>
        </authorList>
    </citation>
    <scope>NUCLEOTIDE SEQUENCE [LARGE SCALE GENOMIC DNA]</scope>
    <source>
        <strain evidence="1 2">CCALA 016</strain>
    </source>
</reference>
<organism evidence="1 2">
    <name type="scientific">Aphanothece hegewaldii CCALA 016</name>
    <dbReference type="NCBI Taxonomy" id="2107694"/>
    <lineage>
        <taxon>Bacteria</taxon>
        <taxon>Bacillati</taxon>
        <taxon>Cyanobacteriota</taxon>
        <taxon>Cyanophyceae</taxon>
        <taxon>Oscillatoriophycideae</taxon>
        <taxon>Chroococcales</taxon>
        <taxon>Aphanothecaceae</taxon>
        <taxon>Aphanothece</taxon>
    </lineage>
</organism>
<evidence type="ECO:0000313" key="1">
    <source>
        <dbReference type="EMBL" id="PSF28340.1"/>
    </source>
</evidence>
<comment type="caution">
    <text evidence="1">The sequence shown here is derived from an EMBL/GenBank/DDBJ whole genome shotgun (WGS) entry which is preliminary data.</text>
</comment>